<dbReference type="OrthoDB" id="2662505at2"/>
<keyword evidence="3" id="KW-1185">Reference proteome</keyword>
<feature type="transmembrane region" description="Helical" evidence="1">
    <location>
        <begin position="117"/>
        <end position="137"/>
    </location>
</feature>
<proteinExistence type="predicted"/>
<keyword evidence="1" id="KW-0472">Membrane</keyword>
<feature type="transmembrane region" description="Helical" evidence="1">
    <location>
        <begin position="298"/>
        <end position="316"/>
    </location>
</feature>
<evidence type="ECO:0000313" key="2">
    <source>
        <dbReference type="EMBL" id="SMG24600.1"/>
    </source>
</evidence>
<protein>
    <submittedName>
        <fullName evidence="2">Uncharacterized protein</fullName>
    </submittedName>
</protein>
<feature type="transmembrane region" description="Helical" evidence="1">
    <location>
        <begin position="664"/>
        <end position="684"/>
    </location>
</feature>
<gene>
    <name evidence="2" type="ORF">SAMN06295960_1389</name>
</gene>
<keyword evidence="1" id="KW-0812">Transmembrane</keyword>
<feature type="transmembrane region" description="Helical" evidence="1">
    <location>
        <begin position="513"/>
        <end position="537"/>
    </location>
</feature>
<dbReference type="Proteomes" id="UP000193834">
    <property type="component" value="Unassembled WGS sequence"/>
</dbReference>
<name>A0A1X7J9X1_9BACL</name>
<sequence>MSMQTLFLLLAISSLVIAAGLWFVVIRMDRSSSFLSYSFRSISIPRYKRGLRASYLMFQRMPLLRRKLKSIRVQLTSLYGYDEWILREKSAQIMWGLWITAITVIVFFFWFEQDWISILMLVLVLSIAESLYTDFVIQRGDLQLLQQSIHLFTQIRHAYQRHRMVELAIEEALDQAGPAVRPHLERLYQSQIDPDGDKALLEYDEHAPNRHYRLFARLSRLVSEYGDPIERDRSTYLTGLSMLVSDMQTEHLMRRKLDSLLKGLKMIAVIPILFANPIEQWARSFFPNMNHFYDSQTGWLIHLLVFLCVILCHRLLGELQWRQPRLQPQSSRVPSFQRSEPWKWVNRGVELWISRIPRTSLHRQLHLLREANEARSLLHWYRHRLWNAAALGALALWVCIMLQVVSFQQLKAPEAWLYQDASLSHTEVRWAASGMDHSMNERADRQLRLKEEAAKYRRITLEVLKSASSQEDREQQLQANIREYHPEWSTTSIRNYAKQLLKQGIGWQQPVFWWWQLLLTIVVCVLGYHGPNVLLLFKKKWRLMEMRLEISQFYSIIMLLRSFNKMTSEQLLEWMARSSVCCREALLKCLLHWDSGAEAALQELRKDIPYPDFTRLVNQLELAYDKIPLRLAFDDAEQSWIYEQEMRKQQEEEAVQAKAVWGQWIGFAPMYAIIFLYLVMPLMWLSMKQMTESFVQINQL</sequence>
<evidence type="ECO:0000256" key="1">
    <source>
        <dbReference type="SAM" id="Phobius"/>
    </source>
</evidence>
<keyword evidence="1" id="KW-1133">Transmembrane helix</keyword>
<feature type="transmembrane region" description="Helical" evidence="1">
    <location>
        <begin position="260"/>
        <end position="278"/>
    </location>
</feature>
<dbReference type="RefSeq" id="WP_085493533.1">
    <property type="nucleotide sequence ID" value="NZ_FXAZ01000001.1"/>
</dbReference>
<feature type="transmembrane region" description="Helical" evidence="1">
    <location>
        <begin position="6"/>
        <end position="26"/>
    </location>
</feature>
<organism evidence="2 3">
    <name type="scientific">Paenibacillus aquistagni</name>
    <dbReference type="NCBI Taxonomy" id="1852522"/>
    <lineage>
        <taxon>Bacteria</taxon>
        <taxon>Bacillati</taxon>
        <taxon>Bacillota</taxon>
        <taxon>Bacilli</taxon>
        <taxon>Bacillales</taxon>
        <taxon>Paenibacillaceae</taxon>
        <taxon>Paenibacillus</taxon>
    </lineage>
</organism>
<feature type="transmembrane region" description="Helical" evidence="1">
    <location>
        <begin position="385"/>
        <end position="407"/>
    </location>
</feature>
<dbReference type="AlphaFoldDB" id="A0A1X7J9X1"/>
<feature type="transmembrane region" description="Helical" evidence="1">
    <location>
        <begin position="93"/>
        <end position="111"/>
    </location>
</feature>
<accession>A0A1X7J9X1</accession>
<reference evidence="2 3" key="1">
    <citation type="submission" date="2017-04" db="EMBL/GenBank/DDBJ databases">
        <authorList>
            <person name="Afonso C.L."/>
            <person name="Miller P.J."/>
            <person name="Scott M.A."/>
            <person name="Spackman E."/>
            <person name="Goraichik I."/>
            <person name="Dimitrov K.M."/>
            <person name="Suarez D.L."/>
            <person name="Swayne D.E."/>
        </authorList>
    </citation>
    <scope>NUCLEOTIDE SEQUENCE [LARGE SCALE GENOMIC DNA]</scope>
    <source>
        <strain evidence="2 3">11</strain>
    </source>
</reference>
<evidence type="ECO:0000313" key="3">
    <source>
        <dbReference type="Proteomes" id="UP000193834"/>
    </source>
</evidence>
<dbReference type="STRING" id="1852522.SAMN06295960_1389"/>
<dbReference type="EMBL" id="FXAZ01000001">
    <property type="protein sequence ID" value="SMG24600.1"/>
    <property type="molecule type" value="Genomic_DNA"/>
</dbReference>